<feature type="compositionally biased region" description="Acidic residues" evidence="1">
    <location>
        <begin position="215"/>
        <end position="249"/>
    </location>
</feature>
<name>A0A0J8B6U4_BETVV</name>
<keyword evidence="4" id="KW-1185">Reference proteome</keyword>
<evidence type="ECO:0000313" key="3">
    <source>
        <dbReference type="EMBL" id="KMS95663.1"/>
    </source>
</evidence>
<dbReference type="OMA" id="SWIEHEA"/>
<evidence type="ECO:0000256" key="1">
    <source>
        <dbReference type="SAM" id="MobiDB-lite"/>
    </source>
</evidence>
<dbReference type="InterPro" id="IPR025312">
    <property type="entry name" value="DUF4216"/>
</dbReference>
<feature type="region of interest" description="Disordered" evidence="1">
    <location>
        <begin position="214"/>
        <end position="276"/>
    </location>
</feature>
<dbReference type="Proteomes" id="UP000035740">
    <property type="component" value="Unassembled WGS sequence"/>
</dbReference>
<dbReference type="eggNOG" id="ENOG502QWJJ">
    <property type="taxonomic scope" value="Eukaryota"/>
</dbReference>
<protein>
    <recommendedName>
        <fullName evidence="2">DUF4216 domain-containing protein</fullName>
    </recommendedName>
</protein>
<dbReference type="PANTHER" id="PTHR48258">
    <property type="entry name" value="DUF4218 DOMAIN-CONTAINING PROTEIN-RELATED"/>
    <property type="match status" value="1"/>
</dbReference>
<accession>A0A0J8B6U4</accession>
<dbReference type="Gramene" id="KMS95663">
    <property type="protein sequence ID" value="KMS95663"/>
    <property type="gene ID" value="BVRB_005980"/>
</dbReference>
<dbReference type="Pfam" id="PF13952">
    <property type="entry name" value="DUF4216"/>
    <property type="match status" value="1"/>
</dbReference>
<evidence type="ECO:0000313" key="4">
    <source>
        <dbReference type="Proteomes" id="UP000035740"/>
    </source>
</evidence>
<dbReference type="EMBL" id="KQ090445">
    <property type="protein sequence ID" value="KMS95663.1"/>
    <property type="molecule type" value="Genomic_DNA"/>
</dbReference>
<dbReference type="AlphaFoldDB" id="A0A0J8B6U4"/>
<sequence length="276" mass="31935">ITNLWKEGDPRVTEELLCLARGPMKGVVTFDGYIINGFRFHTKKRQRNRKTQNSGVVVKGDEESGQKDFYGVLEKVIVLEYDALKNRTSPNIVLFKCKWFNVFDEGKGIKKGNLGAVLINVTQRLKTNESFALASQIEQVFYVPCHNEPQWRFVIKANPRNFFDFPNDEETEEIESLWEHVSQSVTNYEDVQDEDIPIVRNDVEYTLVEAHIEEDLLNEVDNEHEEDEDDEDDEKIEKSEDEFSDTEDEPILHDFYNSFEDEGSQSDSSTNSSTSN</sequence>
<feature type="non-terminal residue" evidence="3">
    <location>
        <position position="1"/>
    </location>
</feature>
<reference evidence="3 4" key="1">
    <citation type="journal article" date="2014" name="Nature">
        <title>The genome of the recently domesticated crop plant sugar beet (Beta vulgaris).</title>
        <authorList>
            <person name="Dohm J.C."/>
            <person name="Minoche A.E."/>
            <person name="Holtgrawe D."/>
            <person name="Capella-Gutierrez S."/>
            <person name="Zakrzewski F."/>
            <person name="Tafer H."/>
            <person name="Rupp O."/>
            <person name="Sorensen T.R."/>
            <person name="Stracke R."/>
            <person name="Reinhardt R."/>
            <person name="Goesmann A."/>
            <person name="Kraft T."/>
            <person name="Schulz B."/>
            <person name="Stadler P.F."/>
            <person name="Schmidt T."/>
            <person name="Gabaldon T."/>
            <person name="Lehrach H."/>
            <person name="Weisshaar B."/>
            <person name="Himmelbauer H."/>
        </authorList>
    </citation>
    <scope>NUCLEOTIDE SEQUENCE [LARGE SCALE GENOMIC DNA]</scope>
    <source>
        <tissue evidence="3">Taproot</tissue>
    </source>
</reference>
<feature type="compositionally biased region" description="Low complexity" evidence="1">
    <location>
        <begin position="265"/>
        <end position="276"/>
    </location>
</feature>
<gene>
    <name evidence="3" type="ORF">BVRB_005980</name>
</gene>
<dbReference type="OrthoDB" id="1878503at2759"/>
<feature type="domain" description="DUF4216" evidence="2">
    <location>
        <begin position="90"/>
        <end position="154"/>
    </location>
</feature>
<organism evidence="3 4">
    <name type="scientific">Beta vulgaris subsp. vulgaris</name>
    <name type="common">Beet</name>
    <dbReference type="NCBI Taxonomy" id="3555"/>
    <lineage>
        <taxon>Eukaryota</taxon>
        <taxon>Viridiplantae</taxon>
        <taxon>Streptophyta</taxon>
        <taxon>Embryophyta</taxon>
        <taxon>Tracheophyta</taxon>
        <taxon>Spermatophyta</taxon>
        <taxon>Magnoliopsida</taxon>
        <taxon>eudicotyledons</taxon>
        <taxon>Gunneridae</taxon>
        <taxon>Pentapetalae</taxon>
        <taxon>Caryophyllales</taxon>
        <taxon>Chenopodiaceae</taxon>
        <taxon>Betoideae</taxon>
        <taxon>Beta</taxon>
    </lineage>
</organism>
<dbReference type="PANTHER" id="PTHR48258:SF3">
    <property type="entry name" value="FK506-BINDING PROTEIN 4-LIKE ISOFORM X1"/>
    <property type="match status" value="1"/>
</dbReference>
<proteinExistence type="predicted"/>
<evidence type="ECO:0000259" key="2">
    <source>
        <dbReference type="Pfam" id="PF13952"/>
    </source>
</evidence>